<organism evidence="1">
    <name type="scientific">marine sediment metagenome</name>
    <dbReference type="NCBI Taxonomy" id="412755"/>
    <lineage>
        <taxon>unclassified sequences</taxon>
        <taxon>metagenomes</taxon>
        <taxon>ecological metagenomes</taxon>
    </lineage>
</organism>
<name>A0A0F8XH48_9ZZZZ</name>
<dbReference type="EMBL" id="LAZR01059236">
    <property type="protein sequence ID" value="KKK68228.1"/>
    <property type="molecule type" value="Genomic_DNA"/>
</dbReference>
<reference evidence="1" key="1">
    <citation type="journal article" date="2015" name="Nature">
        <title>Complex archaea that bridge the gap between prokaryotes and eukaryotes.</title>
        <authorList>
            <person name="Spang A."/>
            <person name="Saw J.H."/>
            <person name="Jorgensen S.L."/>
            <person name="Zaremba-Niedzwiedzka K."/>
            <person name="Martijn J."/>
            <person name="Lind A.E."/>
            <person name="van Eijk R."/>
            <person name="Schleper C."/>
            <person name="Guy L."/>
            <person name="Ettema T.J."/>
        </authorList>
    </citation>
    <scope>NUCLEOTIDE SEQUENCE</scope>
</reference>
<evidence type="ECO:0000313" key="1">
    <source>
        <dbReference type="EMBL" id="KKK68228.1"/>
    </source>
</evidence>
<comment type="caution">
    <text evidence="1">The sequence shown here is derived from an EMBL/GenBank/DDBJ whole genome shotgun (WGS) entry which is preliminary data.</text>
</comment>
<proteinExistence type="predicted"/>
<accession>A0A0F8XH48</accession>
<protein>
    <submittedName>
        <fullName evidence="1">Uncharacterized protein</fullName>
    </submittedName>
</protein>
<gene>
    <name evidence="1" type="ORF">LCGC14_2946170</name>
</gene>
<sequence>MGKATNSLKKPQRKKPKFRKQNFSVKLTRTQVLVRLKGLPSGQQKSVVCALMGHSRIVTTCFGYVYCGRCEAQVGDMLAGVFCGAQEAVIVGHDCATCRSNYKVLAWYDKFLVKNPFTKRERGQ</sequence>
<dbReference type="AlphaFoldDB" id="A0A0F8XH48"/>